<gene>
    <name evidence="2" type="ORF">D1224_14410</name>
</gene>
<dbReference type="InterPro" id="IPR024445">
    <property type="entry name" value="Tnp_ISXO2-like"/>
</dbReference>
<dbReference type="AlphaFoldDB" id="A0A399QPB3"/>
<dbReference type="Proteomes" id="UP000265431">
    <property type="component" value="Unassembled WGS sequence"/>
</dbReference>
<dbReference type="InterPro" id="IPR024442">
    <property type="entry name" value="Transposase_Zn_ribbon"/>
</dbReference>
<sequence>MSIALTDPIFTDEDAAREHLEAQRWPDGAVCPHCGCVGEDHVTPIKGARARPSKAHPEGKERKGLYQCNGCRKQFTVTVKTVFERSKVPLNKWLAATYLLASSKKGMSAHQLHRMLGVTYKTAWFMFHRIREAMKEDNSTSGPLGGEGKIVEADETYIGKRDVPYVSPRRIKEGRPFLKSGGNQKRPVVSLVERGGRVRSFHVRIANKAQVRDILVRNADRKSRLFTDESRLYTTTGQEYADHKTVNHSAKEYARGEVHTNTIENVFSVFKRGMTGVYQHCGEAHLHRYLSEFDFRYNRRQALGVNDEDRHNQLLKAVAGKRLTYRRTGEAALA</sequence>
<dbReference type="EMBL" id="QWGB01000014">
    <property type="protein sequence ID" value="RIJ20321.1"/>
    <property type="molecule type" value="Genomic_DNA"/>
</dbReference>
<dbReference type="RefSeq" id="WP_119380638.1">
    <property type="nucleotide sequence ID" value="NZ_QWGB01000014.1"/>
</dbReference>
<evidence type="ECO:0000313" key="2">
    <source>
        <dbReference type="EMBL" id="RIJ20321.1"/>
    </source>
</evidence>
<evidence type="ECO:0000259" key="1">
    <source>
        <dbReference type="SMART" id="SM01126"/>
    </source>
</evidence>
<organism evidence="2 3">
    <name type="scientific">Henriciella barbarensis</name>
    <dbReference type="NCBI Taxonomy" id="86342"/>
    <lineage>
        <taxon>Bacteria</taxon>
        <taxon>Pseudomonadati</taxon>
        <taxon>Pseudomonadota</taxon>
        <taxon>Alphaproteobacteria</taxon>
        <taxon>Hyphomonadales</taxon>
        <taxon>Hyphomonadaceae</taxon>
        <taxon>Henriciella</taxon>
    </lineage>
</organism>
<dbReference type="PANTHER" id="PTHR47163:SF2">
    <property type="entry name" value="SI:DKEY-17M8.2"/>
    <property type="match status" value="1"/>
</dbReference>
<dbReference type="PANTHER" id="PTHR47163">
    <property type="entry name" value="DDE_TNP_IS1595 DOMAIN-CONTAINING PROTEIN"/>
    <property type="match status" value="1"/>
</dbReference>
<dbReference type="Pfam" id="PF12762">
    <property type="entry name" value="DDE_Tnp_IS1595"/>
    <property type="match status" value="1"/>
</dbReference>
<dbReference type="Pfam" id="PF12760">
    <property type="entry name" value="Zn_ribbon_IS1595"/>
    <property type="match status" value="1"/>
</dbReference>
<accession>A0A399QPB3</accession>
<proteinExistence type="predicted"/>
<evidence type="ECO:0000313" key="3">
    <source>
        <dbReference type="Proteomes" id="UP000265431"/>
    </source>
</evidence>
<keyword evidence="3" id="KW-1185">Reference proteome</keyword>
<protein>
    <submittedName>
        <fullName evidence="2">IS1595 family transposase</fullName>
    </submittedName>
</protein>
<dbReference type="SMART" id="SM01126">
    <property type="entry name" value="DDE_Tnp_IS1595"/>
    <property type="match status" value="1"/>
</dbReference>
<dbReference type="NCBIfam" id="NF033547">
    <property type="entry name" value="transpos_IS1595"/>
    <property type="match status" value="1"/>
</dbReference>
<reference evidence="2 3" key="1">
    <citation type="submission" date="2018-08" db="EMBL/GenBank/DDBJ databases">
        <title>Henriciella mobilis sp. nov., isolated from seawater.</title>
        <authorList>
            <person name="Cheng H."/>
            <person name="Wu Y.-H."/>
            <person name="Xu X.-W."/>
            <person name="Guo L.-L."/>
        </authorList>
    </citation>
    <scope>NUCLEOTIDE SEQUENCE [LARGE SCALE GENOMIC DNA]</scope>
    <source>
        <strain evidence="2 3">CCUG66934</strain>
    </source>
</reference>
<dbReference type="InterPro" id="IPR053164">
    <property type="entry name" value="IS1016-like_transposase"/>
</dbReference>
<dbReference type="OrthoDB" id="271821at2"/>
<name>A0A399QPB3_9PROT</name>
<feature type="domain" description="ISXO2-like transposase" evidence="1">
    <location>
        <begin position="143"/>
        <end position="298"/>
    </location>
</feature>
<comment type="caution">
    <text evidence="2">The sequence shown here is derived from an EMBL/GenBank/DDBJ whole genome shotgun (WGS) entry which is preliminary data.</text>
</comment>